<protein>
    <submittedName>
        <fullName evidence="1">Uncharacterized protein</fullName>
    </submittedName>
</protein>
<dbReference type="RefSeq" id="WP_156006552.1">
    <property type="nucleotide sequence ID" value="NZ_CP046276.1"/>
</dbReference>
<reference evidence="1 2" key="1">
    <citation type="submission" date="2019-11" db="EMBL/GenBank/DDBJ databases">
        <title>Complete genome sequence of Spiroplasma tabanidicola TAUS-1 (DSM 22603).</title>
        <authorList>
            <person name="Huang C.-T."/>
            <person name="Lin Y.-C."/>
            <person name="Kuo C.-H."/>
        </authorList>
    </citation>
    <scope>NUCLEOTIDE SEQUENCE [LARGE SCALE GENOMIC DNA]</scope>
    <source>
        <strain evidence="1 2">TAUS-1</strain>
    </source>
</reference>
<organism evidence="1 2">
    <name type="scientific">Spiroplasma tabanidicola</name>
    <dbReference type="NCBI Taxonomy" id="324079"/>
    <lineage>
        <taxon>Bacteria</taxon>
        <taxon>Bacillati</taxon>
        <taxon>Mycoplasmatota</taxon>
        <taxon>Mollicutes</taxon>
        <taxon>Entomoplasmatales</taxon>
        <taxon>Spiroplasmataceae</taxon>
        <taxon>Spiroplasma</taxon>
    </lineage>
</organism>
<dbReference type="OrthoDB" id="390238at2"/>
<gene>
    <name evidence="1" type="ORF">STABA_v1c06550</name>
</gene>
<dbReference type="EMBL" id="CP046276">
    <property type="protein sequence ID" value="QGS52016.1"/>
    <property type="molecule type" value="Genomic_DNA"/>
</dbReference>
<accession>A0A6I6C8M0</accession>
<evidence type="ECO:0000313" key="1">
    <source>
        <dbReference type="EMBL" id="QGS52016.1"/>
    </source>
</evidence>
<evidence type="ECO:0000313" key="2">
    <source>
        <dbReference type="Proteomes" id="UP000424468"/>
    </source>
</evidence>
<sequence length="438" mass="52349">MEKDKKEDEKVAIVETIDKQTLYNEIKNNKIANEQSEKFVRAIFENYFLDNDNINFLQKNGYNFFSFFDDELCFCLSEKKYEDCCKLKLINIVDKTYKTYEEILHKPEEYEKYLLSTFESFKNTFLKLAKLEKCNYPNCSEYANENRLYEINFDKKNLLSTNRLNPFDNIFKMGEDFFKKVSNENFKFYGLCNNHFNELRLITINSKTSDQEIIKIHIIALLYKTFIGKVQLECLKEEFRKYFNSISDEDYKALFVFRIKKLSSLVKSLLENLKIYKTNFLENKDLKIIKLELETNKNMKLFDLMYPQVCPEDFSLVNSINNIFVPERVATINIANTDEISLTTIVYNKKDERLEKFFNQYLKILENKEKFIEAFVSNCALILSDNILFDKSFYDKLENENKLLYSALNKFRFENPNMGQEYLKMKFFAGFNKGNNFF</sequence>
<dbReference type="Proteomes" id="UP000424468">
    <property type="component" value="Chromosome"/>
</dbReference>
<proteinExistence type="predicted"/>
<dbReference type="KEGG" id="stab:STABA_v1c06550"/>
<name>A0A6I6C8M0_9MOLU</name>
<keyword evidence="2" id="KW-1185">Reference proteome</keyword>
<dbReference type="AlphaFoldDB" id="A0A6I6C8M0"/>